<reference evidence="2 3" key="1">
    <citation type="journal article" date="2016" name="Mol. Biol. Evol.">
        <title>Comparative Genomics of Early-Diverging Mushroom-Forming Fungi Provides Insights into the Origins of Lignocellulose Decay Capabilities.</title>
        <authorList>
            <person name="Nagy L.G."/>
            <person name="Riley R."/>
            <person name="Tritt A."/>
            <person name="Adam C."/>
            <person name="Daum C."/>
            <person name="Floudas D."/>
            <person name="Sun H."/>
            <person name="Yadav J.S."/>
            <person name="Pangilinan J."/>
            <person name="Larsson K.H."/>
            <person name="Matsuura K."/>
            <person name="Barry K."/>
            <person name="Labutti K."/>
            <person name="Kuo R."/>
            <person name="Ohm R.A."/>
            <person name="Bhattacharya S.S."/>
            <person name="Shirouzu T."/>
            <person name="Yoshinaga Y."/>
            <person name="Martin F.M."/>
            <person name="Grigoriev I.V."/>
            <person name="Hibbett D.S."/>
        </authorList>
    </citation>
    <scope>NUCLEOTIDE SEQUENCE [LARGE SCALE GENOMIC DNA]</scope>
    <source>
        <strain evidence="2 3">L-15889</strain>
    </source>
</reference>
<organism evidence="2 3">
    <name type="scientific">Daedalea quercina L-15889</name>
    <dbReference type="NCBI Taxonomy" id="1314783"/>
    <lineage>
        <taxon>Eukaryota</taxon>
        <taxon>Fungi</taxon>
        <taxon>Dikarya</taxon>
        <taxon>Basidiomycota</taxon>
        <taxon>Agaricomycotina</taxon>
        <taxon>Agaricomycetes</taxon>
        <taxon>Polyporales</taxon>
        <taxon>Fomitopsis</taxon>
    </lineage>
</organism>
<feature type="region of interest" description="Disordered" evidence="1">
    <location>
        <begin position="1"/>
        <end position="33"/>
    </location>
</feature>
<dbReference type="Proteomes" id="UP000076727">
    <property type="component" value="Unassembled WGS sequence"/>
</dbReference>
<dbReference type="AlphaFoldDB" id="A0A165N9S8"/>
<dbReference type="EMBL" id="KV429085">
    <property type="protein sequence ID" value="KZT66702.1"/>
    <property type="molecule type" value="Genomic_DNA"/>
</dbReference>
<feature type="compositionally biased region" description="Basic and acidic residues" evidence="1">
    <location>
        <begin position="91"/>
        <end position="104"/>
    </location>
</feature>
<proteinExistence type="predicted"/>
<accession>A0A165N9S8</accession>
<evidence type="ECO:0000313" key="2">
    <source>
        <dbReference type="EMBL" id="KZT66702.1"/>
    </source>
</evidence>
<gene>
    <name evidence="2" type="ORF">DAEQUDRAFT_443313</name>
</gene>
<feature type="compositionally biased region" description="Basic residues" evidence="1">
    <location>
        <begin position="70"/>
        <end position="79"/>
    </location>
</feature>
<keyword evidence="3" id="KW-1185">Reference proteome</keyword>
<protein>
    <submittedName>
        <fullName evidence="2">Uncharacterized protein</fullName>
    </submittedName>
</protein>
<evidence type="ECO:0000313" key="3">
    <source>
        <dbReference type="Proteomes" id="UP000076727"/>
    </source>
</evidence>
<evidence type="ECO:0000256" key="1">
    <source>
        <dbReference type="SAM" id="MobiDB-lite"/>
    </source>
</evidence>
<feature type="region of interest" description="Disordered" evidence="1">
    <location>
        <begin position="59"/>
        <end position="159"/>
    </location>
</feature>
<sequence>MHRWPAAVGPAKVGSPRPTRVSVRGHFQKSDSHSTLDRVCGVSKSLSDLTVRGGCLPPGMPVHAHERTNKRAVTSRRRVSMGACTRYVQSSERRAQTEDKRAFEDGGISEQTLSDGTSDGRQDSARAHAAQDPCEAERGRCRQSCVHRPPQLAYSTRSA</sequence>
<name>A0A165N9S8_9APHY</name>